<organism evidence="1 2">
    <name type="scientific">Anaeramoeba flamelloides</name>
    <dbReference type="NCBI Taxonomy" id="1746091"/>
    <lineage>
        <taxon>Eukaryota</taxon>
        <taxon>Metamonada</taxon>
        <taxon>Anaeramoebidae</taxon>
        <taxon>Anaeramoeba</taxon>
    </lineage>
</organism>
<evidence type="ECO:0000313" key="2">
    <source>
        <dbReference type="Proteomes" id="UP001146793"/>
    </source>
</evidence>
<evidence type="ECO:0000313" key="1">
    <source>
        <dbReference type="EMBL" id="KAJ3445878.1"/>
    </source>
</evidence>
<sequence length="161" mass="19064">MEQNINKLTKLIHENENEINNKIAKSVLYEKESQTETMIKIINGLHQLILNKDKLLLENSDFKKKREETTSIPPTENPVSESISRLCRFTIHSEMGEEHIQLLIEQVTFIFPQLLELVLKRVLIVEFIERCFQKVDLCLEAKNEELTDYYFQLIETQEEKK</sequence>
<dbReference type="EMBL" id="JANTQA010000023">
    <property type="protein sequence ID" value="KAJ3445878.1"/>
    <property type="molecule type" value="Genomic_DNA"/>
</dbReference>
<name>A0AAV7ZZZ3_9EUKA</name>
<dbReference type="Proteomes" id="UP001146793">
    <property type="component" value="Unassembled WGS sequence"/>
</dbReference>
<dbReference type="AlphaFoldDB" id="A0AAV7ZZZ3"/>
<reference evidence="1" key="1">
    <citation type="submission" date="2022-08" db="EMBL/GenBank/DDBJ databases">
        <title>Novel sulphate-reducing endosymbionts in the free-living metamonad Anaeramoeba.</title>
        <authorList>
            <person name="Jerlstrom-Hultqvist J."/>
            <person name="Cepicka I."/>
            <person name="Gallot-Lavallee L."/>
            <person name="Salas-Leiva D."/>
            <person name="Curtis B.A."/>
            <person name="Zahonova K."/>
            <person name="Pipaliya S."/>
            <person name="Dacks J."/>
            <person name="Roger A.J."/>
        </authorList>
    </citation>
    <scope>NUCLEOTIDE SEQUENCE</scope>
    <source>
        <strain evidence="1">Busselton2</strain>
    </source>
</reference>
<accession>A0AAV7ZZZ3</accession>
<gene>
    <name evidence="1" type="ORF">M0812_11766</name>
</gene>
<comment type="caution">
    <text evidence="1">The sequence shown here is derived from an EMBL/GenBank/DDBJ whole genome shotgun (WGS) entry which is preliminary data.</text>
</comment>
<proteinExistence type="predicted"/>
<protein>
    <submittedName>
        <fullName evidence="1">Uncharacterized protein</fullName>
    </submittedName>
</protein>